<name>A0ABP9ZDA3_9FUNG</name>
<dbReference type="PANTHER" id="PTHR42909:SF1">
    <property type="entry name" value="CARBOHYDRATE KINASE PFKB DOMAIN-CONTAINING PROTEIN"/>
    <property type="match status" value="1"/>
</dbReference>
<keyword evidence="7" id="KW-1185">Reference proteome</keyword>
<organism evidence="6 7">
    <name type="scientific">Mucor flavus</name>
    <dbReference type="NCBI Taxonomy" id="439312"/>
    <lineage>
        <taxon>Eukaryota</taxon>
        <taxon>Fungi</taxon>
        <taxon>Fungi incertae sedis</taxon>
        <taxon>Mucoromycota</taxon>
        <taxon>Mucoromycotina</taxon>
        <taxon>Mucoromycetes</taxon>
        <taxon>Mucorales</taxon>
        <taxon>Mucorineae</taxon>
        <taxon>Mucoraceae</taxon>
        <taxon>Mucor</taxon>
    </lineage>
</organism>
<gene>
    <name evidence="6" type="ORF">MFLAVUS_010646</name>
</gene>
<dbReference type="InterPro" id="IPR022830">
    <property type="entry name" value="Indigdn_synthA-like"/>
</dbReference>
<dbReference type="PANTHER" id="PTHR42909">
    <property type="entry name" value="ZGC:136858"/>
    <property type="match status" value="1"/>
</dbReference>
<evidence type="ECO:0000313" key="6">
    <source>
        <dbReference type="EMBL" id="GAA5817106.1"/>
    </source>
</evidence>
<comment type="caution">
    <text evidence="6">The sequence shown here is derived from an EMBL/GenBank/DDBJ whole genome shotgun (WGS) entry which is preliminary data.</text>
</comment>
<dbReference type="Gene3D" id="3.40.1790.10">
    <property type="entry name" value="Indigoidine synthase domain"/>
    <property type="match status" value="1"/>
</dbReference>
<proteinExistence type="inferred from homology"/>
<protein>
    <recommendedName>
        <fullName evidence="8">Pseudouridine-5'-phosphate glycosidase</fullName>
    </recommendedName>
</protein>
<evidence type="ECO:0000313" key="7">
    <source>
        <dbReference type="Proteomes" id="UP001473302"/>
    </source>
</evidence>
<accession>A0ABP9ZDA3</accession>
<keyword evidence="2" id="KW-0378">Hydrolase</keyword>
<reference evidence="6 7" key="1">
    <citation type="submission" date="2024-04" db="EMBL/GenBank/DDBJ databases">
        <title>genome sequences of Mucor flavus KT1a and Helicostylum pulchrum KT1b strains isolated from the surface of a dry-aged beef.</title>
        <authorList>
            <person name="Toyotome T."/>
            <person name="Hosono M."/>
            <person name="Torimaru M."/>
            <person name="Fukuda K."/>
            <person name="Mikami N."/>
        </authorList>
    </citation>
    <scope>NUCLEOTIDE SEQUENCE [LARGE SCALE GENOMIC DNA]</scope>
    <source>
        <strain evidence="6 7">KT1a</strain>
    </source>
</reference>
<keyword evidence="1" id="KW-0479">Metal-binding</keyword>
<dbReference type="HAMAP" id="MF_01876">
    <property type="entry name" value="PsiMP_glycosidase"/>
    <property type="match status" value="1"/>
</dbReference>
<evidence type="ECO:0000256" key="3">
    <source>
        <dbReference type="ARBA" id="ARBA00023211"/>
    </source>
</evidence>
<evidence type="ECO:0000256" key="1">
    <source>
        <dbReference type="ARBA" id="ARBA00022723"/>
    </source>
</evidence>
<keyword evidence="3" id="KW-0464">Manganese</keyword>
<keyword evidence="5" id="KW-0326">Glycosidase</keyword>
<dbReference type="EMBL" id="BAABUK010000038">
    <property type="protein sequence ID" value="GAA5817106.1"/>
    <property type="molecule type" value="Genomic_DNA"/>
</dbReference>
<dbReference type="Pfam" id="PF04227">
    <property type="entry name" value="Indigoidine_A"/>
    <property type="match status" value="1"/>
</dbReference>
<dbReference type="InterPro" id="IPR007342">
    <property type="entry name" value="PsuG"/>
</dbReference>
<keyword evidence="4" id="KW-0456">Lyase</keyword>
<evidence type="ECO:0000256" key="2">
    <source>
        <dbReference type="ARBA" id="ARBA00022801"/>
    </source>
</evidence>
<evidence type="ECO:0000256" key="4">
    <source>
        <dbReference type="ARBA" id="ARBA00023239"/>
    </source>
</evidence>
<evidence type="ECO:0000256" key="5">
    <source>
        <dbReference type="ARBA" id="ARBA00023295"/>
    </source>
</evidence>
<dbReference type="SUPFAM" id="SSF110581">
    <property type="entry name" value="Indigoidine synthase A-like"/>
    <property type="match status" value="1"/>
</dbReference>
<sequence>MLRNRVVFRTLIKRSFSGLKTSKNFIITPEIQSAIRNKGPVVALESTIISHGMPYPQNVETAKAVEAIIRQQGAIPATIAILDGKVHIGLTDKNLEQLGKVGPKAQKTSRRDLSVVLSQKKVGATTVAGTMILARSAGIPVFVTGGIGGVHRGAEQSFDISADLTELGRTPIAVICAGVKSILDIPKTLEVLETQGVTVTTVGHDNKFPAFYTPDSGHKNPLQIAMSLANHELELQSGMVFACPIPNESAADAKLIQNAIDTAIDEARSNNVCGKDETPFLLKRISELTKGESLTANIALVKNNAKIGGQIAVQLAKLKQQVYTV</sequence>
<evidence type="ECO:0008006" key="8">
    <source>
        <dbReference type="Google" id="ProtNLM"/>
    </source>
</evidence>
<dbReference type="Proteomes" id="UP001473302">
    <property type="component" value="Unassembled WGS sequence"/>
</dbReference>